<dbReference type="RefSeq" id="XP_022774078.1">
    <property type="nucleotide sequence ID" value="XM_022918343.1"/>
</dbReference>
<proteinExistence type="inferred from homology"/>
<dbReference type="Pfam" id="PF00044">
    <property type="entry name" value="Gp_dh_N"/>
    <property type="match status" value="1"/>
</dbReference>
<dbReference type="SMART" id="SM00846">
    <property type="entry name" value="Gp_dh_N"/>
    <property type="match status" value="1"/>
</dbReference>
<dbReference type="KEGG" id="dzi:111316372"/>
<dbReference type="GeneID" id="111316372"/>
<sequence>MGNKAIGACTMPTPGGTKKRIISAFSKDAPMFVFSVSEKDYKPDLDIVSNASYITNFFAQLAKFDYGCDLIIVSIQTYMFKYDSVHDQWKHHGVKVKDSKTLFFGEKVTIVFGIRNSEEFPWGETKAEYVVESIGVFTNKDKAATHLKGGTKKMIISARNKDAPMFVFGVNERDCKPDLDVVSKASCTTNYLASLAKVIMIPLLFV</sequence>
<keyword evidence="5" id="KW-0520">NAD</keyword>
<organism evidence="9 10">
    <name type="scientific">Durio zibethinus</name>
    <name type="common">Durian</name>
    <dbReference type="NCBI Taxonomy" id="66656"/>
    <lineage>
        <taxon>Eukaryota</taxon>
        <taxon>Viridiplantae</taxon>
        <taxon>Streptophyta</taxon>
        <taxon>Embryophyta</taxon>
        <taxon>Tracheophyta</taxon>
        <taxon>Spermatophyta</taxon>
        <taxon>Magnoliopsida</taxon>
        <taxon>eudicotyledons</taxon>
        <taxon>Gunneridae</taxon>
        <taxon>Pentapetalae</taxon>
        <taxon>rosids</taxon>
        <taxon>malvids</taxon>
        <taxon>Malvales</taxon>
        <taxon>Malvaceae</taxon>
        <taxon>Helicteroideae</taxon>
        <taxon>Durio</taxon>
    </lineage>
</organism>
<keyword evidence="9" id="KW-1185">Reference proteome</keyword>
<dbReference type="GO" id="GO:0005829">
    <property type="term" value="C:cytosol"/>
    <property type="evidence" value="ECO:0007669"/>
    <property type="project" value="TreeGrafter"/>
</dbReference>
<dbReference type="OrthoDB" id="1152826at2759"/>
<evidence type="ECO:0000256" key="1">
    <source>
        <dbReference type="ARBA" id="ARBA00004869"/>
    </source>
</evidence>
<evidence type="ECO:0000256" key="5">
    <source>
        <dbReference type="ARBA" id="ARBA00023027"/>
    </source>
</evidence>
<feature type="domain" description="Glyceraldehyde 3-phosphate dehydrogenase NAD(P) binding" evidence="8">
    <location>
        <begin position="62"/>
        <end position="187"/>
    </location>
</feature>
<dbReference type="Gene3D" id="3.40.50.720">
    <property type="entry name" value="NAD(P)-binding Rossmann-like Domain"/>
    <property type="match status" value="2"/>
</dbReference>
<evidence type="ECO:0000259" key="8">
    <source>
        <dbReference type="SMART" id="SM00846"/>
    </source>
</evidence>
<gene>
    <name evidence="10" type="primary">LOC111316372</name>
</gene>
<dbReference type="Proteomes" id="UP000515121">
    <property type="component" value="Unplaced"/>
</dbReference>
<dbReference type="InterPro" id="IPR036291">
    <property type="entry name" value="NAD(P)-bd_dom_sf"/>
</dbReference>
<dbReference type="PANTHER" id="PTHR10836">
    <property type="entry name" value="GLYCERALDEHYDE 3-PHOSPHATE DEHYDROGENASE"/>
    <property type="match status" value="1"/>
</dbReference>
<evidence type="ECO:0000256" key="2">
    <source>
        <dbReference type="ARBA" id="ARBA00007406"/>
    </source>
</evidence>
<dbReference type="EC" id="1.2.1.12" evidence="3"/>
<comment type="pathway">
    <text evidence="1">Carbohydrate degradation; glycolysis; pyruvate from D-glyceraldehyde 3-phosphate: step 1/5.</text>
</comment>
<keyword evidence="4" id="KW-0560">Oxidoreductase</keyword>
<evidence type="ECO:0000256" key="7">
    <source>
        <dbReference type="RuleBase" id="RU000397"/>
    </source>
</evidence>
<dbReference type="InterPro" id="IPR020830">
    <property type="entry name" value="GlycerAld_3-P_DH_AS"/>
</dbReference>
<protein>
    <recommendedName>
        <fullName evidence="3">glyceraldehyde-3-phosphate dehydrogenase (phosphorylating)</fullName>
        <ecNumber evidence="3">1.2.1.12</ecNumber>
    </recommendedName>
</protein>
<dbReference type="AlphaFoldDB" id="A0A6P6BAF4"/>
<dbReference type="GO" id="GO:0004365">
    <property type="term" value="F:glyceraldehyde-3-phosphate dehydrogenase (NAD+) (phosphorylating) activity"/>
    <property type="evidence" value="ECO:0007669"/>
    <property type="project" value="UniProtKB-EC"/>
</dbReference>
<evidence type="ECO:0000313" key="9">
    <source>
        <dbReference type="Proteomes" id="UP000515121"/>
    </source>
</evidence>
<dbReference type="PRINTS" id="PR00078">
    <property type="entry name" value="G3PDHDRGNASE"/>
</dbReference>
<dbReference type="PROSITE" id="PS00071">
    <property type="entry name" value="GAPDH"/>
    <property type="match status" value="1"/>
</dbReference>
<keyword evidence="6" id="KW-0324">Glycolysis</keyword>
<name>A0A6P6BAF4_DURZI</name>
<evidence type="ECO:0000256" key="6">
    <source>
        <dbReference type="ARBA" id="ARBA00023152"/>
    </source>
</evidence>
<dbReference type="GO" id="GO:0051287">
    <property type="term" value="F:NAD binding"/>
    <property type="evidence" value="ECO:0007669"/>
    <property type="project" value="InterPro"/>
</dbReference>
<reference evidence="10" key="1">
    <citation type="submission" date="2025-08" db="UniProtKB">
        <authorList>
            <consortium name="RefSeq"/>
        </authorList>
    </citation>
    <scope>IDENTIFICATION</scope>
    <source>
        <tissue evidence="10">Fruit stalk</tissue>
    </source>
</reference>
<dbReference type="SUPFAM" id="SSF51735">
    <property type="entry name" value="NAD(P)-binding Rossmann-fold domains"/>
    <property type="match status" value="2"/>
</dbReference>
<evidence type="ECO:0000313" key="10">
    <source>
        <dbReference type="RefSeq" id="XP_022774078.1"/>
    </source>
</evidence>
<accession>A0A6P6BAF4</accession>
<dbReference type="InterPro" id="IPR020831">
    <property type="entry name" value="GlycerAld/Erythrose_P_DH"/>
</dbReference>
<dbReference type="InterPro" id="IPR020828">
    <property type="entry name" value="GlycerAld_3-P_DH_NAD(P)-bd"/>
</dbReference>
<dbReference type="PANTHER" id="PTHR10836:SF112">
    <property type="entry name" value="GLYCERALDEHYDE-3-PHOSPHATE DEHYDROGENASE GAPC1, CYTOSOLIC-RELATED"/>
    <property type="match status" value="1"/>
</dbReference>
<evidence type="ECO:0000256" key="3">
    <source>
        <dbReference type="ARBA" id="ARBA00013119"/>
    </source>
</evidence>
<evidence type="ECO:0000256" key="4">
    <source>
        <dbReference type="ARBA" id="ARBA00023002"/>
    </source>
</evidence>
<comment type="similarity">
    <text evidence="2 7">Belongs to the glyceraldehyde-3-phosphate dehydrogenase family.</text>
</comment>
<dbReference type="GO" id="GO:0006096">
    <property type="term" value="P:glycolytic process"/>
    <property type="evidence" value="ECO:0007669"/>
    <property type="project" value="UniProtKB-KW"/>
</dbReference>